<accession>A0A8H7UBM1</accession>
<evidence type="ECO:0000313" key="4">
    <source>
        <dbReference type="Proteomes" id="UP000654370"/>
    </source>
</evidence>
<sequence length="349" mass="39494">MPGVMTRRSVTPKPSDTKKRKRQESQKREMPSRHSLLADVAIADLEEELTKASKRQFSGNTTLHVSSDPNILKGCDLFNDSLEDIIPQSKSELQSDIKVPSYKLIDHKIPPASRRTIKNLVVNETTDDETYLRRHRKHELGEKRVKNREKEQLRYDMHQQIRHVERLKSMDRTNLLATISSQLRRDGIGELDEAEVKSLHQRMIREAEELLMRYEALGLLSGKQKIEYTTIATPKHEAHRSNDSKAALPSSPPPPSSPIAPTTSLVKPKAQPRKRIKLADNDDNTQASSSQPVRGKKKKLSGPQSQDKPVKGRSKKVPFGQSSPAISHREFSLPAAEFGEMMLKRGRTS</sequence>
<feature type="domain" description="Something about silencing protein 4" evidence="2">
    <location>
        <begin position="127"/>
        <end position="217"/>
    </location>
</feature>
<comment type="caution">
    <text evidence="3">The sequence shown here is derived from an EMBL/GenBank/DDBJ whole genome shotgun (WGS) entry which is preliminary data.</text>
</comment>
<gene>
    <name evidence="3" type="ORF">INT43_001259</name>
</gene>
<evidence type="ECO:0000259" key="2">
    <source>
        <dbReference type="Pfam" id="PF15460"/>
    </source>
</evidence>
<organism evidence="3 4">
    <name type="scientific">Mortierella isabellina</name>
    <name type="common">Filamentous fungus</name>
    <name type="synonym">Umbelopsis isabellina</name>
    <dbReference type="NCBI Taxonomy" id="91625"/>
    <lineage>
        <taxon>Eukaryota</taxon>
        <taxon>Fungi</taxon>
        <taxon>Fungi incertae sedis</taxon>
        <taxon>Mucoromycota</taxon>
        <taxon>Mucoromycotina</taxon>
        <taxon>Umbelopsidomycetes</taxon>
        <taxon>Umbelopsidales</taxon>
        <taxon>Umbelopsidaceae</taxon>
        <taxon>Umbelopsis</taxon>
    </lineage>
</organism>
<protein>
    <recommendedName>
        <fullName evidence="2">Something about silencing protein 4 domain-containing protein</fullName>
    </recommendedName>
</protein>
<evidence type="ECO:0000256" key="1">
    <source>
        <dbReference type="SAM" id="MobiDB-lite"/>
    </source>
</evidence>
<feature type="region of interest" description="Disordered" evidence="1">
    <location>
        <begin position="1"/>
        <end position="36"/>
    </location>
</feature>
<dbReference type="Gene3D" id="6.10.250.3170">
    <property type="match status" value="1"/>
</dbReference>
<dbReference type="Pfam" id="PF15460">
    <property type="entry name" value="SAS4"/>
    <property type="match status" value="1"/>
</dbReference>
<dbReference type="InterPro" id="IPR029184">
    <property type="entry name" value="Sas4_dom"/>
</dbReference>
<reference evidence="3" key="1">
    <citation type="submission" date="2020-12" db="EMBL/GenBank/DDBJ databases">
        <title>Metabolic potential, ecology and presence of endohyphal bacteria is reflected in genomic diversity of Mucoromycotina.</title>
        <authorList>
            <person name="Muszewska A."/>
            <person name="Okrasinska A."/>
            <person name="Steczkiewicz K."/>
            <person name="Drgas O."/>
            <person name="Orlowska M."/>
            <person name="Perlinska-Lenart U."/>
            <person name="Aleksandrzak-Piekarczyk T."/>
            <person name="Szatraj K."/>
            <person name="Zielenkiewicz U."/>
            <person name="Pilsyk S."/>
            <person name="Malc E."/>
            <person name="Mieczkowski P."/>
            <person name="Kruszewska J.S."/>
            <person name="Biernat P."/>
            <person name="Pawlowska J."/>
        </authorList>
    </citation>
    <scope>NUCLEOTIDE SEQUENCE</scope>
    <source>
        <strain evidence="3">WA0000067209</strain>
    </source>
</reference>
<dbReference type="Proteomes" id="UP000654370">
    <property type="component" value="Unassembled WGS sequence"/>
</dbReference>
<dbReference type="EMBL" id="JAEPQZ010000011">
    <property type="protein sequence ID" value="KAG2175612.1"/>
    <property type="molecule type" value="Genomic_DNA"/>
</dbReference>
<feature type="compositionally biased region" description="Basic and acidic residues" evidence="1">
    <location>
        <begin position="234"/>
        <end position="243"/>
    </location>
</feature>
<dbReference type="AlphaFoldDB" id="A0A8H7UBM1"/>
<proteinExistence type="predicted"/>
<evidence type="ECO:0000313" key="3">
    <source>
        <dbReference type="EMBL" id="KAG2175612.1"/>
    </source>
</evidence>
<feature type="region of interest" description="Disordered" evidence="1">
    <location>
        <begin position="233"/>
        <end position="349"/>
    </location>
</feature>
<dbReference type="OrthoDB" id="2555515at2759"/>
<keyword evidence="4" id="KW-1185">Reference proteome</keyword>
<name>A0A8H7UBM1_MORIS</name>
<feature type="compositionally biased region" description="Basic and acidic residues" evidence="1">
    <location>
        <begin position="23"/>
        <end position="32"/>
    </location>
</feature>